<dbReference type="SUPFAM" id="SSF52540">
    <property type="entry name" value="P-loop containing nucleoside triphosphate hydrolases"/>
    <property type="match status" value="1"/>
</dbReference>
<dbReference type="InterPro" id="IPR027417">
    <property type="entry name" value="P-loop_NTPase"/>
</dbReference>
<comment type="caution">
    <text evidence="4">The sequence shown here is derived from an EMBL/GenBank/DDBJ whole genome shotgun (WGS) entry which is preliminary data.</text>
</comment>
<dbReference type="InterPro" id="IPR011990">
    <property type="entry name" value="TPR-like_helical_dom_sf"/>
</dbReference>
<dbReference type="InterPro" id="IPR000792">
    <property type="entry name" value="Tscrpt_reg_LuxR_C"/>
</dbReference>
<accession>A0ABP9RFF0</accession>
<dbReference type="Pfam" id="PF00196">
    <property type="entry name" value="GerE"/>
    <property type="match status" value="1"/>
</dbReference>
<dbReference type="InterPro" id="IPR041664">
    <property type="entry name" value="AAA_16"/>
</dbReference>
<dbReference type="InterPro" id="IPR036388">
    <property type="entry name" value="WH-like_DNA-bd_sf"/>
</dbReference>
<dbReference type="Proteomes" id="UP001428817">
    <property type="component" value="Unassembled WGS sequence"/>
</dbReference>
<dbReference type="Gene3D" id="3.40.50.300">
    <property type="entry name" value="P-loop containing nucleotide triphosphate hydrolases"/>
    <property type="match status" value="1"/>
</dbReference>
<dbReference type="PRINTS" id="PR00038">
    <property type="entry name" value="HTHLUXR"/>
</dbReference>
<name>A0ABP9RFF0_9PSEU</name>
<dbReference type="PROSITE" id="PS00622">
    <property type="entry name" value="HTH_LUXR_1"/>
    <property type="match status" value="1"/>
</dbReference>
<proteinExistence type="predicted"/>
<protein>
    <submittedName>
        <fullName evidence="4">LuxR family transcriptional regulator</fullName>
    </submittedName>
</protein>
<organism evidence="4 5">
    <name type="scientific">Pseudonocardia eucalypti</name>
    <dbReference type="NCBI Taxonomy" id="648755"/>
    <lineage>
        <taxon>Bacteria</taxon>
        <taxon>Bacillati</taxon>
        <taxon>Actinomycetota</taxon>
        <taxon>Actinomycetes</taxon>
        <taxon>Pseudonocardiales</taxon>
        <taxon>Pseudonocardiaceae</taxon>
        <taxon>Pseudonocardia</taxon>
    </lineage>
</organism>
<dbReference type="SMART" id="SM00421">
    <property type="entry name" value="HTH_LUXR"/>
    <property type="match status" value="1"/>
</dbReference>
<evidence type="ECO:0000256" key="2">
    <source>
        <dbReference type="ARBA" id="ARBA00022840"/>
    </source>
</evidence>
<dbReference type="CDD" id="cd06170">
    <property type="entry name" value="LuxR_C_like"/>
    <property type="match status" value="1"/>
</dbReference>
<dbReference type="PANTHER" id="PTHR16305">
    <property type="entry name" value="TESTICULAR SOLUBLE ADENYLYL CYCLASE"/>
    <property type="match status" value="1"/>
</dbReference>
<sequence>MEAEWPIIGRESELAALTGALDDADRRGVVLAGAAGVGKTRLAAEALRAAESLGRPTARVTATRAARTIPFGAVAALLPTEGASKDRAALLRRVSEALAARGGGHRLVLYVDDAHLLDDASATLIHQLATAGTVFLLLTVRAGEPAPDAVVALWKDAVLTRIELAGLTESAVGDLLGSVLAGPVDPAVTAALARRCRGNALFLRELVLGARAEGTLRQDGHLWRLVGPLAPSSRLVELVEARLADLSDAERAFMEIVAVGEPLGRAELAALGDQGLAERLERMALLSCRPAGRRLELRLSHPIYGDVLRARMPPLRVADVSRRLAEVIDGCGARRREDTLRVATWRLDGGGGRPEQMVEAAVQARWRHDLALAERLVGHALVTGGGFEARFLAAQIANLQGRAHDAERMLEGLAPATDDQLGRVAISRIDNSAFHLGDVDRAVRIATEAEDRLADPEWRHKIAGRRSALLLATTGPRAAAATAVPLLETAEGPALVWACQVAAYSLGRLGRLDQALAASERGHRAHQHLSEPAQWYPFDWHPWVQLFNSCEIHAFAGRLAEAERTATEQYRQALAERSTEAQAWWAWQLCRVLGQRGHLGRAARHGREAVALFERLGRPQFTAFCLAHLVPALAALGDHPRSKEMLASLTGLHLPTNLLMAADIELASAWAAVADGNLRRARARLRRTAALAASIDDRVMESTALHDLCRIGHPADAADRLAELCGLIDGSLALARARHARALLDGDAEALETTSRDFEEMGADLLAAECGCDAAVCWQRSGREQRRARAVRRAAGLIQRCRGARTPALLPLHGRAVLTRGEREVVLLAASGRSTKAIAAELQLSARTVSNHLQRAYDKLGVNRRTELAAILAEEPDAQMTRSGEHP</sequence>
<gene>
    <name evidence="4" type="ORF">GCM10023321_84050</name>
</gene>
<evidence type="ECO:0000259" key="3">
    <source>
        <dbReference type="PROSITE" id="PS50043"/>
    </source>
</evidence>
<dbReference type="RefSeq" id="WP_185065715.1">
    <property type="nucleotide sequence ID" value="NZ_BAABJP010000068.1"/>
</dbReference>
<evidence type="ECO:0000256" key="1">
    <source>
        <dbReference type="ARBA" id="ARBA00022741"/>
    </source>
</evidence>
<keyword evidence="2" id="KW-0067">ATP-binding</keyword>
<dbReference type="Pfam" id="PF13191">
    <property type="entry name" value="AAA_16"/>
    <property type="match status" value="1"/>
</dbReference>
<dbReference type="InterPro" id="IPR016032">
    <property type="entry name" value="Sig_transdc_resp-reg_C-effctor"/>
</dbReference>
<keyword evidence="1" id="KW-0547">Nucleotide-binding</keyword>
<dbReference type="Gene3D" id="1.10.10.10">
    <property type="entry name" value="Winged helix-like DNA-binding domain superfamily/Winged helix DNA-binding domain"/>
    <property type="match status" value="1"/>
</dbReference>
<feature type="domain" description="HTH luxR-type" evidence="3">
    <location>
        <begin position="811"/>
        <end position="876"/>
    </location>
</feature>
<evidence type="ECO:0000313" key="4">
    <source>
        <dbReference type="EMBL" id="GAA5176216.1"/>
    </source>
</evidence>
<keyword evidence="5" id="KW-1185">Reference proteome</keyword>
<dbReference type="EMBL" id="BAABJP010000068">
    <property type="protein sequence ID" value="GAA5176216.1"/>
    <property type="molecule type" value="Genomic_DNA"/>
</dbReference>
<dbReference type="SUPFAM" id="SSF46894">
    <property type="entry name" value="C-terminal effector domain of the bipartite response regulators"/>
    <property type="match status" value="1"/>
</dbReference>
<reference evidence="5" key="1">
    <citation type="journal article" date="2019" name="Int. J. Syst. Evol. Microbiol.">
        <title>The Global Catalogue of Microorganisms (GCM) 10K type strain sequencing project: providing services to taxonomists for standard genome sequencing and annotation.</title>
        <authorList>
            <consortium name="The Broad Institute Genomics Platform"/>
            <consortium name="The Broad Institute Genome Sequencing Center for Infectious Disease"/>
            <person name="Wu L."/>
            <person name="Ma J."/>
        </authorList>
    </citation>
    <scope>NUCLEOTIDE SEQUENCE [LARGE SCALE GENOMIC DNA]</scope>
    <source>
        <strain evidence="5">JCM 18303</strain>
    </source>
</reference>
<dbReference type="PANTHER" id="PTHR16305:SF35">
    <property type="entry name" value="TRANSCRIPTIONAL ACTIVATOR DOMAIN"/>
    <property type="match status" value="1"/>
</dbReference>
<evidence type="ECO:0000313" key="5">
    <source>
        <dbReference type="Proteomes" id="UP001428817"/>
    </source>
</evidence>
<dbReference type="Gene3D" id="1.25.40.10">
    <property type="entry name" value="Tetratricopeptide repeat domain"/>
    <property type="match status" value="1"/>
</dbReference>
<dbReference type="PROSITE" id="PS50043">
    <property type="entry name" value="HTH_LUXR_2"/>
    <property type="match status" value="1"/>
</dbReference>